<dbReference type="GO" id="GO:0019005">
    <property type="term" value="C:SCF ubiquitin ligase complex"/>
    <property type="evidence" value="ECO:0007669"/>
    <property type="project" value="TreeGrafter"/>
</dbReference>
<reference evidence="1 2" key="1">
    <citation type="submission" date="2015-12" db="EMBL/GenBank/DDBJ databases">
        <title>The genome of Folsomia candida.</title>
        <authorList>
            <person name="Faddeeva A."/>
            <person name="Derks M.F."/>
            <person name="Anvar Y."/>
            <person name="Smit S."/>
            <person name="Van Straalen N."/>
            <person name="Roelofs D."/>
        </authorList>
    </citation>
    <scope>NUCLEOTIDE SEQUENCE [LARGE SCALE GENOMIC DNA]</scope>
    <source>
        <strain evidence="1 2">VU population</strain>
        <tissue evidence="1">Whole body</tissue>
    </source>
</reference>
<organism evidence="1 2">
    <name type="scientific">Folsomia candida</name>
    <name type="common">Springtail</name>
    <dbReference type="NCBI Taxonomy" id="158441"/>
    <lineage>
        <taxon>Eukaryota</taxon>
        <taxon>Metazoa</taxon>
        <taxon>Ecdysozoa</taxon>
        <taxon>Arthropoda</taxon>
        <taxon>Hexapoda</taxon>
        <taxon>Collembola</taxon>
        <taxon>Entomobryomorpha</taxon>
        <taxon>Isotomoidea</taxon>
        <taxon>Isotomidae</taxon>
        <taxon>Proisotominae</taxon>
        <taxon>Folsomia</taxon>
    </lineage>
</organism>
<dbReference type="EMBL" id="LNIX01000014">
    <property type="protein sequence ID" value="OXA46798.1"/>
    <property type="molecule type" value="Genomic_DNA"/>
</dbReference>
<evidence type="ECO:0000313" key="2">
    <source>
        <dbReference type="Proteomes" id="UP000198287"/>
    </source>
</evidence>
<dbReference type="SUPFAM" id="SSF52047">
    <property type="entry name" value="RNI-like"/>
    <property type="match status" value="1"/>
</dbReference>
<name>A0A226DP50_FOLCA</name>
<dbReference type="AlphaFoldDB" id="A0A226DP50"/>
<dbReference type="Proteomes" id="UP000198287">
    <property type="component" value="Unassembled WGS sequence"/>
</dbReference>
<gene>
    <name evidence="1" type="ORF">Fcan01_18237</name>
</gene>
<comment type="caution">
    <text evidence="1">The sequence shown here is derived from an EMBL/GenBank/DDBJ whole genome shotgun (WGS) entry which is preliminary data.</text>
</comment>
<sequence length="795" mass="90589">MSLHLDEYFAICEIRPEIGRNRFEEPDESEERYESIRRIFDNLCFIRKQRVLNSPDNEKKLEILYSTPRSVAHRAKSSPAVDLSPELRARTAEARMDFGNVPVQFLQSLGNYLDHGTLLRCRLVCHSWNQGMTTGSPAVLLDRTVFRLNQSLDLVERCNTQVKWRHVKTSFFPCIETQSVYHQKYLVNKLHQDAMNNNKERKIGQFSPLFCRVTSLTVTNVELSKDCFLKWLTTCASGTLRTVEFHSCVVKKSKIIWKSRGGEKGSETGGISTLKGKNMSLASLVEFGTIILVVSKALKVLEIGVRQTHEIQRIRRTKLETDLSSVLLEIVTTHGRSLESVEVTLPPFSQGDGFCQLFTRLGACVWPKLENFGFTVIKNGDEKVTILNPRELGFLGYDHVTRIVERLVRGGKLKRLSVPFWGVIFNVKTTMIFLSSSVRVYSNRMILCMVMSDITTSSGGKFWLSKLGITGDMEELLKSRKVKSFRYCNLTSRKKPEERFQDVFPTQKRQFIIISNKAQITGPEKLDPHSSEKASILYTALLNLHELGAQFRLVKSDNENSGNFENFEVEDLDNLQKSREVEVNNGVKENNYVNPLLSKIFGEVPRLLTKLVIYGTVFPARLKRCFPFLKELRIVSDMVTPTDFVRILDAFPKLESLCISEVKDFEDVTLMGVEPKLMQFLKEKSLSRRKNKMEKNHALFHLQNLRILRLHGAMEVTDMGILHSFTGMKNLEILEMSGSKLNVSNTGLAYIAANCPQLREVVLDLSKDTIDDAGIEAFLGQLPLLQKHRGRISVL</sequence>
<keyword evidence="2" id="KW-1185">Reference proteome</keyword>
<dbReference type="OrthoDB" id="27842at2759"/>
<dbReference type="Gene3D" id="3.80.10.10">
    <property type="entry name" value="Ribonuclease Inhibitor"/>
    <property type="match status" value="1"/>
</dbReference>
<protein>
    <submittedName>
        <fullName evidence="1">F-box/LRR-repeat protein 17</fullName>
    </submittedName>
</protein>
<dbReference type="InterPro" id="IPR032675">
    <property type="entry name" value="LRR_dom_sf"/>
</dbReference>
<dbReference type="GO" id="GO:0031146">
    <property type="term" value="P:SCF-dependent proteasomal ubiquitin-dependent protein catabolic process"/>
    <property type="evidence" value="ECO:0007669"/>
    <property type="project" value="TreeGrafter"/>
</dbReference>
<dbReference type="PANTHER" id="PTHR13318">
    <property type="entry name" value="PARTNER OF PAIRED, ISOFORM B-RELATED"/>
    <property type="match status" value="1"/>
</dbReference>
<accession>A0A226DP50</accession>
<proteinExistence type="predicted"/>
<evidence type="ECO:0000313" key="1">
    <source>
        <dbReference type="EMBL" id="OXA46798.1"/>
    </source>
</evidence>